<reference evidence="1" key="1">
    <citation type="submission" date="2023-04" db="EMBL/GenBank/DDBJ databases">
        <authorList>
            <consortium name="ELIXIR-Norway"/>
        </authorList>
    </citation>
    <scope>NUCLEOTIDE SEQUENCE [LARGE SCALE GENOMIC DNA]</scope>
</reference>
<name>A0ABN8ZIA0_RANTA</name>
<evidence type="ECO:0000313" key="2">
    <source>
        <dbReference type="Proteomes" id="UP001176941"/>
    </source>
</evidence>
<sequence>MENENCSEPCMNLNFTTYSFLVVLPHLWVVFSNVYTVQLKPQGISAELSLCGPLLSPVLCVCMYEALSRVRLWDPWTGACRASLSMGVPRQESGVGCRFQYSALQILPWCPKCSGRGTPGLSLQLVRAMVGLSCLFSQESLPCTVVQCLKKPVVYVLYRCCIG</sequence>
<dbReference type="Proteomes" id="UP001176941">
    <property type="component" value="Chromosome 34"/>
</dbReference>
<evidence type="ECO:0000313" key="1">
    <source>
        <dbReference type="EMBL" id="CAI9173642.1"/>
    </source>
</evidence>
<protein>
    <submittedName>
        <fullName evidence="1">Uncharacterized protein</fullName>
    </submittedName>
</protein>
<keyword evidence="2" id="KW-1185">Reference proteome</keyword>
<accession>A0ABN8ZIA0</accession>
<proteinExistence type="predicted"/>
<organism evidence="1 2">
    <name type="scientific">Rangifer tarandus platyrhynchus</name>
    <name type="common">Svalbard reindeer</name>
    <dbReference type="NCBI Taxonomy" id="3082113"/>
    <lineage>
        <taxon>Eukaryota</taxon>
        <taxon>Metazoa</taxon>
        <taxon>Chordata</taxon>
        <taxon>Craniata</taxon>
        <taxon>Vertebrata</taxon>
        <taxon>Euteleostomi</taxon>
        <taxon>Mammalia</taxon>
        <taxon>Eutheria</taxon>
        <taxon>Laurasiatheria</taxon>
        <taxon>Artiodactyla</taxon>
        <taxon>Ruminantia</taxon>
        <taxon>Pecora</taxon>
        <taxon>Cervidae</taxon>
        <taxon>Odocoileinae</taxon>
        <taxon>Rangifer</taxon>
    </lineage>
</organism>
<gene>
    <name evidence="1" type="ORF">MRATA1EN1_LOCUS22604</name>
</gene>
<dbReference type="EMBL" id="OX460345">
    <property type="protein sequence ID" value="CAI9173642.1"/>
    <property type="molecule type" value="Genomic_DNA"/>
</dbReference>